<sequence>MTQRAKALADAGPTASGDLDVPGPSAKRGALPILSTAPAKRPSKSARAAASIDSVLSGRATVGVFAVPGLLVSAACVPEGPATGDASARPAGTVAPSVSSTAGAAQGAQGTGVFEDDFNRSALGPDWNALSSKWAIDEGQLCVRAARNRGVWLNRPLPQNARIEFEAIAEAPDGDLKAELWGDGRSGATAASYTNATSYLVILGGWKNTKHVLARLDEHGADRLEIDVDPDSDDDRARPVAPGQPYRFRIERRDGRTLSWSVNDVEYLELSDPAPLSGPGHEHMGFNAWDAPVCFDNLRITPL</sequence>
<proteinExistence type="predicted"/>
<accession>A0ABT5C241</accession>
<dbReference type="Gene3D" id="2.60.120.560">
    <property type="entry name" value="Exo-inulinase, domain 1"/>
    <property type="match status" value="1"/>
</dbReference>
<evidence type="ECO:0008006" key="4">
    <source>
        <dbReference type="Google" id="ProtNLM"/>
    </source>
</evidence>
<protein>
    <recommendedName>
        <fullName evidence="4">Farnesoic acid O-methyl transferase domain-containing protein</fullName>
    </recommendedName>
</protein>
<evidence type="ECO:0000313" key="2">
    <source>
        <dbReference type="EMBL" id="MDC0680477.1"/>
    </source>
</evidence>
<dbReference type="RefSeq" id="WP_272097515.1">
    <property type="nucleotide sequence ID" value="NZ_JAQNDK010000002.1"/>
</dbReference>
<evidence type="ECO:0000256" key="1">
    <source>
        <dbReference type="SAM" id="MobiDB-lite"/>
    </source>
</evidence>
<comment type="caution">
    <text evidence="2">The sequence shown here is derived from an EMBL/GenBank/DDBJ whole genome shotgun (WGS) entry which is preliminary data.</text>
</comment>
<gene>
    <name evidence="2" type="ORF">POL72_22230</name>
</gene>
<feature type="region of interest" description="Disordered" evidence="1">
    <location>
        <begin position="1"/>
        <end position="45"/>
    </location>
</feature>
<reference evidence="2 3" key="1">
    <citation type="submission" date="2023-01" db="EMBL/GenBank/DDBJ databases">
        <title>Minimal conservation of predation-associated metabolite biosynthetic gene clusters underscores biosynthetic potential of Myxococcota including descriptions for ten novel species: Archangium lansinium sp. nov., Myxococcus landrumus sp. nov., Nannocystis bai.</title>
        <authorList>
            <person name="Ahearne A."/>
            <person name="Stevens C."/>
            <person name="Dowd S."/>
        </authorList>
    </citation>
    <scope>NUCLEOTIDE SEQUENCE [LARGE SCALE GENOMIC DNA]</scope>
    <source>
        <strain evidence="2 3">WIWO2</strain>
    </source>
</reference>
<name>A0ABT5C241_9BACT</name>
<organism evidence="2 3">
    <name type="scientific">Sorangium atrum</name>
    <dbReference type="NCBI Taxonomy" id="2995308"/>
    <lineage>
        <taxon>Bacteria</taxon>
        <taxon>Pseudomonadati</taxon>
        <taxon>Myxococcota</taxon>
        <taxon>Polyangia</taxon>
        <taxon>Polyangiales</taxon>
        <taxon>Polyangiaceae</taxon>
        <taxon>Sorangium</taxon>
    </lineage>
</organism>
<keyword evidence="3" id="KW-1185">Reference proteome</keyword>
<evidence type="ECO:0000313" key="3">
    <source>
        <dbReference type="Proteomes" id="UP001217485"/>
    </source>
</evidence>
<dbReference type="Proteomes" id="UP001217485">
    <property type="component" value="Unassembled WGS sequence"/>
</dbReference>
<dbReference type="EMBL" id="JAQNDK010000002">
    <property type="protein sequence ID" value="MDC0680477.1"/>
    <property type="molecule type" value="Genomic_DNA"/>
</dbReference>